<name>A0A0V1GY83_9BILA</name>
<gene>
    <name evidence="1" type="ORF">T11_16671</name>
</gene>
<dbReference type="OrthoDB" id="10524550at2759"/>
<evidence type="ECO:0000313" key="1">
    <source>
        <dbReference type="EMBL" id="KRZ03149.1"/>
    </source>
</evidence>
<organism evidence="1 2">
    <name type="scientific">Trichinella zimbabwensis</name>
    <dbReference type="NCBI Taxonomy" id="268475"/>
    <lineage>
        <taxon>Eukaryota</taxon>
        <taxon>Metazoa</taxon>
        <taxon>Ecdysozoa</taxon>
        <taxon>Nematoda</taxon>
        <taxon>Enoplea</taxon>
        <taxon>Dorylaimia</taxon>
        <taxon>Trichinellida</taxon>
        <taxon>Trichinellidae</taxon>
        <taxon>Trichinella</taxon>
    </lineage>
</organism>
<sequence length="151" mass="17561">MPMASADVVCEADRQNGATNGGYMERWMSTKLASRGNKRSQVRANTLEERNEQQWLLLLNEWCNEKKSEDFHCEREAVVNVLSCRGEQCYCFLHDRISVHGCGARYLGEELGKITWEKEWQPINGYGYWENRALQRFAYISVNCAMLYCIC</sequence>
<dbReference type="EMBL" id="JYDP01000203">
    <property type="protein sequence ID" value="KRZ03149.1"/>
    <property type="molecule type" value="Genomic_DNA"/>
</dbReference>
<protein>
    <submittedName>
        <fullName evidence="1">Uncharacterized protein</fullName>
    </submittedName>
</protein>
<dbReference type="Proteomes" id="UP000055024">
    <property type="component" value="Unassembled WGS sequence"/>
</dbReference>
<evidence type="ECO:0000313" key="2">
    <source>
        <dbReference type="Proteomes" id="UP000055024"/>
    </source>
</evidence>
<dbReference type="AlphaFoldDB" id="A0A0V1GY83"/>
<comment type="caution">
    <text evidence="1">The sequence shown here is derived from an EMBL/GenBank/DDBJ whole genome shotgun (WGS) entry which is preliminary data.</text>
</comment>
<accession>A0A0V1GY83</accession>
<proteinExistence type="predicted"/>
<reference evidence="1 2" key="1">
    <citation type="submission" date="2015-01" db="EMBL/GenBank/DDBJ databases">
        <title>Evolution of Trichinella species and genotypes.</title>
        <authorList>
            <person name="Korhonen P.K."/>
            <person name="Edoardo P."/>
            <person name="Giuseppe L.R."/>
            <person name="Gasser R.B."/>
        </authorList>
    </citation>
    <scope>NUCLEOTIDE SEQUENCE [LARGE SCALE GENOMIC DNA]</scope>
    <source>
        <strain evidence="1">ISS1029</strain>
    </source>
</reference>
<keyword evidence="2" id="KW-1185">Reference proteome</keyword>